<feature type="transmembrane region" description="Helical" evidence="1">
    <location>
        <begin position="113"/>
        <end position="137"/>
    </location>
</feature>
<comment type="caution">
    <text evidence="2">The sequence shown here is derived from an EMBL/GenBank/DDBJ whole genome shotgun (WGS) entry which is preliminary data.</text>
</comment>
<protein>
    <recommendedName>
        <fullName evidence="4">DUF998 domain-containing protein</fullName>
    </recommendedName>
</protein>
<evidence type="ECO:0008006" key="4">
    <source>
        <dbReference type="Google" id="ProtNLM"/>
    </source>
</evidence>
<dbReference type="Proteomes" id="UP000291591">
    <property type="component" value="Unassembled WGS sequence"/>
</dbReference>
<evidence type="ECO:0000313" key="2">
    <source>
        <dbReference type="EMBL" id="RZT87682.1"/>
    </source>
</evidence>
<gene>
    <name evidence="2" type="ORF">EV383_4608</name>
</gene>
<organism evidence="2 3">
    <name type="scientific">Pseudonocardia sediminis</name>
    <dbReference type="NCBI Taxonomy" id="1397368"/>
    <lineage>
        <taxon>Bacteria</taxon>
        <taxon>Bacillati</taxon>
        <taxon>Actinomycetota</taxon>
        <taxon>Actinomycetes</taxon>
        <taxon>Pseudonocardiales</taxon>
        <taxon>Pseudonocardiaceae</taxon>
        <taxon>Pseudonocardia</taxon>
    </lineage>
</organism>
<reference evidence="2 3" key="1">
    <citation type="submission" date="2019-02" db="EMBL/GenBank/DDBJ databases">
        <title>Sequencing the genomes of 1000 actinobacteria strains.</title>
        <authorList>
            <person name="Klenk H.-P."/>
        </authorList>
    </citation>
    <scope>NUCLEOTIDE SEQUENCE [LARGE SCALE GENOMIC DNA]</scope>
    <source>
        <strain evidence="2 3">DSM 45779</strain>
    </source>
</reference>
<sequence length="217" mass="23163">MTSPSGTSARGAVLSYIGLRRSVGIIGIALPFVLAIGNLLLTGEGLRSSISSYYYTGMRDVFVGSLCAVGVFLFCYRYEQPDDRLGNLAGVAAIGVALFPTRPEGTVSTAQTVVGWLHLAFAVAFFASLAWFCLVLFTRDDGAPTARKSMRNAVYRTCGIVIVVCLVLAAVNAAFVPDEIATAWHVLFWLEAAAIVAFGIAWFVKGDTVLRDRPAAV</sequence>
<evidence type="ECO:0000313" key="3">
    <source>
        <dbReference type="Proteomes" id="UP000291591"/>
    </source>
</evidence>
<evidence type="ECO:0000256" key="1">
    <source>
        <dbReference type="SAM" id="Phobius"/>
    </source>
</evidence>
<dbReference type="OrthoDB" id="9803163at2"/>
<keyword evidence="3" id="KW-1185">Reference proteome</keyword>
<accession>A0A4Q7UZU2</accession>
<dbReference type="AlphaFoldDB" id="A0A4Q7UZU2"/>
<feature type="transmembrane region" description="Helical" evidence="1">
    <location>
        <begin position="61"/>
        <end position="78"/>
    </location>
</feature>
<feature type="transmembrane region" description="Helical" evidence="1">
    <location>
        <begin position="21"/>
        <end position="41"/>
    </location>
</feature>
<name>A0A4Q7UZU2_PSEST</name>
<dbReference type="RefSeq" id="WP_130291798.1">
    <property type="nucleotide sequence ID" value="NZ_SHKL01000001.1"/>
</dbReference>
<dbReference type="EMBL" id="SHKL01000001">
    <property type="protein sequence ID" value="RZT87682.1"/>
    <property type="molecule type" value="Genomic_DNA"/>
</dbReference>
<proteinExistence type="predicted"/>
<keyword evidence="1" id="KW-0472">Membrane</keyword>
<keyword evidence="1" id="KW-0812">Transmembrane</keyword>
<feature type="transmembrane region" description="Helical" evidence="1">
    <location>
        <begin position="182"/>
        <end position="204"/>
    </location>
</feature>
<feature type="transmembrane region" description="Helical" evidence="1">
    <location>
        <begin position="158"/>
        <end position="176"/>
    </location>
</feature>
<keyword evidence="1" id="KW-1133">Transmembrane helix</keyword>
<feature type="transmembrane region" description="Helical" evidence="1">
    <location>
        <begin position="85"/>
        <end position="101"/>
    </location>
</feature>